<dbReference type="InterPro" id="IPR039426">
    <property type="entry name" value="TonB-dep_rcpt-like"/>
</dbReference>
<keyword evidence="11" id="KW-1185">Reference proteome</keyword>
<dbReference type="Proteomes" id="UP001204015">
    <property type="component" value="Unassembled WGS sequence"/>
</dbReference>
<dbReference type="Gene3D" id="2.60.40.1120">
    <property type="entry name" value="Carboxypeptidase-like, regulatory domain"/>
    <property type="match status" value="1"/>
</dbReference>
<reference evidence="10 11" key="1">
    <citation type="submission" date="2022-06" db="EMBL/GenBank/DDBJ databases">
        <title>A taxonomic note on the genus Prevotella: Description of four novel genera and emended description of the genera Hallella and Xylanibacter.</title>
        <authorList>
            <person name="Hitch T.C.A."/>
        </authorList>
    </citation>
    <scope>NUCLEOTIDE SEQUENCE [LARGE SCALE GENOMIC DNA]</scope>
    <source>
        <strain evidence="10 11">DSM 100619</strain>
    </source>
</reference>
<dbReference type="PROSITE" id="PS52016">
    <property type="entry name" value="TONB_DEPENDENT_REC_3"/>
    <property type="match status" value="1"/>
</dbReference>
<keyword evidence="4 8" id="KW-0812">Transmembrane</keyword>
<dbReference type="Gene3D" id="2.40.170.20">
    <property type="entry name" value="TonB-dependent receptor, beta-barrel domain"/>
    <property type="match status" value="1"/>
</dbReference>
<keyword evidence="7 8" id="KW-0998">Cell outer membrane</keyword>
<organism evidence="10 11">
    <name type="scientific">Segatella cerevisiae</name>
    <dbReference type="NCBI Taxonomy" id="2053716"/>
    <lineage>
        <taxon>Bacteria</taxon>
        <taxon>Pseudomonadati</taxon>
        <taxon>Bacteroidota</taxon>
        <taxon>Bacteroidia</taxon>
        <taxon>Bacteroidales</taxon>
        <taxon>Prevotellaceae</taxon>
        <taxon>Segatella</taxon>
    </lineage>
</organism>
<evidence type="ECO:0000313" key="10">
    <source>
        <dbReference type="EMBL" id="MCO6025452.1"/>
    </source>
</evidence>
<protein>
    <submittedName>
        <fullName evidence="10">TonB-dependent receptor plug domain-containing protein</fullName>
    </submittedName>
</protein>
<name>A0ABT1BWJ3_9BACT</name>
<proteinExistence type="inferred from homology"/>
<sequence length="768" mass="86794">MIKGDVKSNNTPISYAKVYLKDNTSISTQTDDHGNFSLSVAAGSYTLCVSYVGHAIQETKIKNLKANETRTVHVKLNDDALKLKDVVVVAKSPIQQIKESAYNVIAIDTKALQNSTKNLSDALAQAPGIKLRESGGVGSDMQLMMDGFDGKQVKVFIDGVPQEGVGSSFGLNNIPVNYADRIEVYKGVVPVGFGTDALGGVINIITKKHPENNWFVDASYSYGSFNTHKSYINFGQTFKNGFTYEINAFQNYSDNDYHVDTPVKDFSTGAINNTVIEHVKRFHDTYHNEAVIGKIGFVNKSWADRLMLGLAYSHMHKDIQTGVRQEIVFGGKFRKGYSLMPSLEYQKHNLFTKGLNVTLTANYNKNITENVDTSSYEYNWRGEKRQMRMPGEQVYQDVRSKNNNWNGTFTANYYLGKANLFTLNYVMDHFKRTNKSLLNETNTEDAIAKETRKGIGGLSYRLMPSDHWNLSVFGKYYHQYVAGPIATSAAQDKYTRTSKTTNTFGYGVAGTYFILKSLQAKLSYEKAYRLPTNEEMFGDEDMESGDVKIKPENSNNINFNVGYNGVYGKHTLYVEGGLIFRYTKDYIQRKLVDLSGGKSGATYENHGRVKTRGYNVSARYGFANWVSVGGNFTQMNVYDNVKTVAEGSGQKNLTYGTRMPNIPYRFANADVTFYWRDLWKKNNLLTVTYDNFYVHNFPLYSEALGSSSKFVVPSQFSHNITVSYSMHRGRYNISFECRNFTNEKLYDNFSLQKAGRAFYGKFRVYFGN</sequence>
<gene>
    <name evidence="10" type="ORF">NG821_06290</name>
</gene>
<evidence type="ECO:0000256" key="4">
    <source>
        <dbReference type="ARBA" id="ARBA00022692"/>
    </source>
</evidence>
<evidence type="ECO:0000256" key="8">
    <source>
        <dbReference type="PROSITE-ProRule" id="PRU01360"/>
    </source>
</evidence>
<evidence type="ECO:0000256" key="1">
    <source>
        <dbReference type="ARBA" id="ARBA00004571"/>
    </source>
</evidence>
<dbReference type="Pfam" id="PF13715">
    <property type="entry name" value="CarbopepD_reg_2"/>
    <property type="match status" value="1"/>
</dbReference>
<evidence type="ECO:0000256" key="7">
    <source>
        <dbReference type="ARBA" id="ARBA00023237"/>
    </source>
</evidence>
<dbReference type="Gene3D" id="2.170.130.10">
    <property type="entry name" value="TonB-dependent receptor, plug domain"/>
    <property type="match status" value="1"/>
</dbReference>
<evidence type="ECO:0000256" key="3">
    <source>
        <dbReference type="ARBA" id="ARBA00022452"/>
    </source>
</evidence>
<keyword evidence="2 8" id="KW-0813">Transport</keyword>
<dbReference type="Pfam" id="PF07715">
    <property type="entry name" value="Plug"/>
    <property type="match status" value="1"/>
</dbReference>
<dbReference type="SUPFAM" id="SSF49464">
    <property type="entry name" value="Carboxypeptidase regulatory domain-like"/>
    <property type="match status" value="1"/>
</dbReference>
<dbReference type="InterPro" id="IPR012910">
    <property type="entry name" value="Plug_dom"/>
</dbReference>
<dbReference type="InterPro" id="IPR037066">
    <property type="entry name" value="Plug_dom_sf"/>
</dbReference>
<evidence type="ECO:0000259" key="9">
    <source>
        <dbReference type="Pfam" id="PF07715"/>
    </source>
</evidence>
<comment type="similarity">
    <text evidence="8">Belongs to the TonB-dependent receptor family.</text>
</comment>
<evidence type="ECO:0000256" key="5">
    <source>
        <dbReference type="ARBA" id="ARBA00022729"/>
    </source>
</evidence>
<dbReference type="EMBL" id="JAMXLY010000018">
    <property type="protein sequence ID" value="MCO6025452.1"/>
    <property type="molecule type" value="Genomic_DNA"/>
</dbReference>
<dbReference type="InterPro" id="IPR008969">
    <property type="entry name" value="CarboxyPept-like_regulatory"/>
</dbReference>
<evidence type="ECO:0000256" key="6">
    <source>
        <dbReference type="ARBA" id="ARBA00023136"/>
    </source>
</evidence>
<evidence type="ECO:0000313" key="11">
    <source>
        <dbReference type="Proteomes" id="UP001204015"/>
    </source>
</evidence>
<keyword evidence="3 8" id="KW-1134">Transmembrane beta strand</keyword>
<feature type="domain" description="TonB-dependent receptor plug" evidence="9">
    <location>
        <begin position="98"/>
        <end position="201"/>
    </location>
</feature>
<keyword evidence="10" id="KW-0675">Receptor</keyword>
<keyword evidence="6 8" id="KW-0472">Membrane</keyword>
<comment type="subcellular location">
    <subcellularLocation>
        <location evidence="1 8">Cell outer membrane</location>
        <topology evidence="1 8">Multi-pass membrane protein</topology>
    </subcellularLocation>
</comment>
<accession>A0ABT1BWJ3</accession>
<dbReference type="PANTHER" id="PTHR30069">
    <property type="entry name" value="TONB-DEPENDENT OUTER MEMBRANE RECEPTOR"/>
    <property type="match status" value="1"/>
</dbReference>
<dbReference type="SUPFAM" id="SSF56935">
    <property type="entry name" value="Porins"/>
    <property type="match status" value="1"/>
</dbReference>
<keyword evidence="5" id="KW-0732">Signal</keyword>
<dbReference type="InterPro" id="IPR036942">
    <property type="entry name" value="Beta-barrel_TonB_sf"/>
</dbReference>
<evidence type="ECO:0000256" key="2">
    <source>
        <dbReference type="ARBA" id="ARBA00022448"/>
    </source>
</evidence>
<comment type="caution">
    <text evidence="10">The sequence shown here is derived from an EMBL/GenBank/DDBJ whole genome shotgun (WGS) entry which is preliminary data.</text>
</comment>
<dbReference type="PANTHER" id="PTHR30069:SF29">
    <property type="entry name" value="HEMOGLOBIN AND HEMOGLOBIN-HAPTOGLOBIN-BINDING PROTEIN 1-RELATED"/>
    <property type="match status" value="1"/>
</dbReference>